<dbReference type="Gene3D" id="3.40.50.12780">
    <property type="entry name" value="N-terminal domain of ligase-like"/>
    <property type="match status" value="1"/>
</dbReference>
<accession>A0A7D7QNY6</accession>
<reference evidence="6" key="1">
    <citation type="submission" date="2020-07" db="EMBL/GenBank/DDBJ databases">
        <title>novel species isolated from the respiratory tract of Marmot.</title>
        <authorList>
            <person name="Zhang G."/>
        </authorList>
    </citation>
    <scope>NUCLEOTIDE SEQUENCE [LARGE SCALE GENOMIC DNA]</scope>
    <source>
        <strain evidence="6">686</strain>
    </source>
</reference>
<dbReference type="InterPro" id="IPR042099">
    <property type="entry name" value="ANL_N_sf"/>
</dbReference>
<feature type="domain" description="AMP-dependent synthetase/ligase" evidence="3">
    <location>
        <begin position="13"/>
        <end position="367"/>
    </location>
</feature>
<dbReference type="PROSITE" id="PS00455">
    <property type="entry name" value="AMP_BINDING"/>
    <property type="match status" value="1"/>
</dbReference>
<dbReference type="AlphaFoldDB" id="A0A7D7QNY6"/>
<dbReference type="GO" id="GO:0006631">
    <property type="term" value="P:fatty acid metabolic process"/>
    <property type="evidence" value="ECO:0007669"/>
    <property type="project" value="TreeGrafter"/>
</dbReference>
<evidence type="ECO:0000313" key="5">
    <source>
        <dbReference type="EMBL" id="QMT01086.1"/>
    </source>
</evidence>
<organism evidence="5 6">
    <name type="scientific">Gordonia jinghuaiqii</name>
    <dbReference type="NCBI Taxonomy" id="2758710"/>
    <lineage>
        <taxon>Bacteria</taxon>
        <taxon>Bacillati</taxon>
        <taxon>Actinomycetota</taxon>
        <taxon>Actinomycetes</taxon>
        <taxon>Mycobacteriales</taxon>
        <taxon>Gordoniaceae</taxon>
        <taxon>Gordonia</taxon>
    </lineage>
</organism>
<dbReference type="KEGG" id="gji:H1R19_19860"/>
<keyword evidence="2" id="KW-0436">Ligase</keyword>
<gene>
    <name evidence="5" type="ORF">H1R19_19860</name>
</gene>
<dbReference type="PANTHER" id="PTHR43201:SF5">
    <property type="entry name" value="MEDIUM-CHAIN ACYL-COA LIGASE ACSF2, MITOCHONDRIAL"/>
    <property type="match status" value="1"/>
</dbReference>
<dbReference type="Pfam" id="PF00501">
    <property type="entry name" value="AMP-binding"/>
    <property type="match status" value="1"/>
</dbReference>
<evidence type="ECO:0000259" key="3">
    <source>
        <dbReference type="Pfam" id="PF00501"/>
    </source>
</evidence>
<dbReference type="GO" id="GO:0031956">
    <property type="term" value="F:medium-chain fatty acid-CoA ligase activity"/>
    <property type="evidence" value="ECO:0007669"/>
    <property type="project" value="TreeGrafter"/>
</dbReference>
<proteinExistence type="inferred from homology"/>
<dbReference type="Pfam" id="PF13193">
    <property type="entry name" value="AMP-binding_C"/>
    <property type="match status" value="1"/>
</dbReference>
<sequence length="520" mass="56461">MEHPWDRRLGIWWIAEDHPDQPAIVASPSGRTLTFGELARCAHRLAHALRAHGIGAGDIVAYALPNDVDAVVWQLACAETGIRYLALNPALSQTEFIDILRHSGAAAAAVHPDFAERMSAAGEVETLRLAVSVGGPIPGFLPYDDLIARAPDTMPEDRVLGGAISYSSGTTGKPKAVMRPLPALDPSAAANAMSTFGRAFRFLPFDGVHLVSTGMNHGGCQGFYLGALNVGQALAIGGRFDPEDTLRMIEEHRVTTAYMVPTQFVRLLRLPESVRSRYDVSSLAVVAHSAAPCPLEVKKQMFDWWGPVIWETYGGMEGAATIAKPHRWLEKPGTVGRAVAGMAIRILDDDGNELPAGEIGNVYLESATSTFEYRGDPETTRSAFRGRSFTIGDIGYLDDDGYLFICDRAKDMIISGGVNIYPAEIEGVLSAHPDVADAAVIGVPDPEWGEQVKALVVPADPSRETDSLDTALIAWCRERLASYKCPRSVEFRDTLPRTETGKLLKRTLRDEFWTASGRHV</sequence>
<feature type="domain" description="AMP-binding enzyme C-terminal" evidence="4">
    <location>
        <begin position="424"/>
        <end position="502"/>
    </location>
</feature>
<evidence type="ECO:0000256" key="1">
    <source>
        <dbReference type="ARBA" id="ARBA00006432"/>
    </source>
</evidence>
<dbReference type="FunFam" id="3.30.300.30:FF:000008">
    <property type="entry name" value="2,3-dihydroxybenzoate-AMP ligase"/>
    <property type="match status" value="1"/>
</dbReference>
<comment type="similarity">
    <text evidence="1">Belongs to the ATP-dependent AMP-binding enzyme family.</text>
</comment>
<dbReference type="InterPro" id="IPR000873">
    <property type="entry name" value="AMP-dep_synth/lig_dom"/>
</dbReference>
<dbReference type="Proteomes" id="UP000515663">
    <property type="component" value="Chromosome"/>
</dbReference>
<dbReference type="EMBL" id="CP059491">
    <property type="protein sequence ID" value="QMT01086.1"/>
    <property type="molecule type" value="Genomic_DNA"/>
</dbReference>
<dbReference type="InterPro" id="IPR020845">
    <property type="entry name" value="AMP-binding_CS"/>
</dbReference>
<dbReference type="InterPro" id="IPR045851">
    <property type="entry name" value="AMP-bd_C_sf"/>
</dbReference>
<evidence type="ECO:0000313" key="6">
    <source>
        <dbReference type="Proteomes" id="UP000515663"/>
    </source>
</evidence>
<dbReference type="RefSeq" id="WP_219849908.1">
    <property type="nucleotide sequence ID" value="NZ_CP059491.1"/>
</dbReference>
<dbReference type="Gene3D" id="3.30.300.30">
    <property type="match status" value="1"/>
</dbReference>
<dbReference type="InterPro" id="IPR025110">
    <property type="entry name" value="AMP-bd_C"/>
</dbReference>
<keyword evidence="6" id="KW-1185">Reference proteome</keyword>
<evidence type="ECO:0000256" key="2">
    <source>
        <dbReference type="ARBA" id="ARBA00022598"/>
    </source>
</evidence>
<dbReference type="SUPFAM" id="SSF56801">
    <property type="entry name" value="Acetyl-CoA synthetase-like"/>
    <property type="match status" value="1"/>
</dbReference>
<name>A0A7D7QNY6_9ACTN</name>
<dbReference type="PANTHER" id="PTHR43201">
    <property type="entry name" value="ACYL-COA SYNTHETASE"/>
    <property type="match status" value="1"/>
</dbReference>
<protein>
    <submittedName>
        <fullName evidence="5">AMP-binding protein</fullName>
    </submittedName>
</protein>
<evidence type="ECO:0000259" key="4">
    <source>
        <dbReference type="Pfam" id="PF13193"/>
    </source>
</evidence>